<sequence length="406" mass="44960">MTATRATSSSTALAAVRSIPSRPDLLTNEFLHGILQPGMSSDSLFCVERFEWSPMEVGVISEVVSLKVFLRYDEGTKGNATQGVRHLVAKFLRPEFPFESMFLVESKFYAEFADFSSSGSAKLPFAVPAPVFTSNVLIVLERVDAVQTFTCIQGCPSDRISVLVKKLAQLHGRFWDHDGEGLAVPAGIGSGLTGEAKRSQFPDLWSAYLDDISLGIAEKERLTALCQRLSANPELLESVHDAVEGGPSTLIHGDYHVANILFPIAPSNSTVWLLDWATCGKGNPMRDLAFFFIVSVTEQDRREQESASLRLYHDVMATENLGVATPTLDEWRHHYQICVLNQFLILVVYDHLSKHLAANAKTEKLRSELDEHFRKVNVRACFSVLDNIDADALDSLVSANQKLQTK</sequence>
<reference evidence="2" key="3">
    <citation type="submission" date="2015-02" db="UniProtKB">
        <authorList>
            <consortium name="EnsemblProtists"/>
        </authorList>
    </citation>
    <scope>IDENTIFICATION</scope>
    <source>
        <strain evidence="2">DAOM BR144</strain>
    </source>
</reference>
<reference evidence="3" key="1">
    <citation type="journal article" date="2010" name="Genome Biol.">
        <title>Genome sequence of the necrotrophic plant pathogen Pythium ultimum reveals original pathogenicity mechanisms and effector repertoire.</title>
        <authorList>
            <person name="Levesque C.A."/>
            <person name="Brouwer H."/>
            <person name="Cano L."/>
            <person name="Hamilton J.P."/>
            <person name="Holt C."/>
            <person name="Huitema E."/>
            <person name="Raffaele S."/>
            <person name="Robideau G.P."/>
            <person name="Thines M."/>
            <person name="Win J."/>
            <person name="Zerillo M.M."/>
            <person name="Beakes G.W."/>
            <person name="Boore J.L."/>
            <person name="Busam D."/>
            <person name="Dumas B."/>
            <person name="Ferriera S."/>
            <person name="Fuerstenberg S.I."/>
            <person name="Gachon C.M."/>
            <person name="Gaulin E."/>
            <person name="Govers F."/>
            <person name="Grenville-Briggs L."/>
            <person name="Horner N."/>
            <person name="Hostetler J."/>
            <person name="Jiang R.H."/>
            <person name="Johnson J."/>
            <person name="Krajaejun T."/>
            <person name="Lin H."/>
            <person name="Meijer H.J."/>
            <person name="Moore B."/>
            <person name="Morris P."/>
            <person name="Phuntmart V."/>
            <person name="Puiu D."/>
            <person name="Shetty J."/>
            <person name="Stajich J.E."/>
            <person name="Tripathy S."/>
            <person name="Wawra S."/>
            <person name="van West P."/>
            <person name="Whitty B.R."/>
            <person name="Coutinho P.M."/>
            <person name="Henrissat B."/>
            <person name="Martin F."/>
            <person name="Thomas P.D."/>
            <person name="Tyler B.M."/>
            <person name="De Vries R.P."/>
            <person name="Kamoun S."/>
            <person name="Yandell M."/>
            <person name="Tisserat N."/>
            <person name="Buell C.R."/>
        </authorList>
    </citation>
    <scope>NUCLEOTIDE SEQUENCE</scope>
    <source>
        <strain evidence="3">DAOM:BR144</strain>
    </source>
</reference>
<dbReference type="Proteomes" id="UP000019132">
    <property type="component" value="Unassembled WGS sequence"/>
</dbReference>
<reference evidence="3" key="2">
    <citation type="submission" date="2010-04" db="EMBL/GenBank/DDBJ databases">
        <authorList>
            <person name="Buell R."/>
            <person name="Hamilton J."/>
            <person name="Hostetler J."/>
        </authorList>
    </citation>
    <scope>NUCLEOTIDE SEQUENCE [LARGE SCALE GENOMIC DNA]</scope>
    <source>
        <strain evidence="3">DAOM:BR144</strain>
    </source>
</reference>
<dbReference type="EMBL" id="GL376620">
    <property type="status" value="NOT_ANNOTATED_CDS"/>
    <property type="molecule type" value="Genomic_DNA"/>
</dbReference>
<dbReference type="InterPro" id="IPR004119">
    <property type="entry name" value="EcKL"/>
</dbReference>
<dbReference type="eggNOG" id="ENOG502RUWY">
    <property type="taxonomic scope" value="Eukaryota"/>
</dbReference>
<feature type="domain" description="CHK kinase-like" evidence="1">
    <location>
        <begin position="137"/>
        <end position="323"/>
    </location>
</feature>
<evidence type="ECO:0000313" key="2">
    <source>
        <dbReference type="EnsemblProtists" id="PYU1_T000844"/>
    </source>
</evidence>
<proteinExistence type="predicted"/>
<dbReference type="Gene3D" id="3.90.1200.10">
    <property type="match status" value="1"/>
</dbReference>
<dbReference type="VEuPathDB" id="FungiDB:PYU1_G000844"/>
<dbReference type="InterPro" id="IPR011009">
    <property type="entry name" value="Kinase-like_dom_sf"/>
</dbReference>
<dbReference type="InterPro" id="IPR052961">
    <property type="entry name" value="Oxido-Kinase-like_Enzymes"/>
</dbReference>
<dbReference type="InterPro" id="IPR015897">
    <property type="entry name" value="CHK_kinase-like"/>
</dbReference>
<protein>
    <recommendedName>
        <fullName evidence="1">CHK kinase-like domain-containing protein</fullName>
    </recommendedName>
</protein>
<name>K3W7A3_GLOUD</name>
<organism evidence="2 3">
    <name type="scientific">Globisporangium ultimum (strain ATCC 200006 / CBS 805.95 / DAOM BR144)</name>
    <name type="common">Pythium ultimum</name>
    <dbReference type="NCBI Taxonomy" id="431595"/>
    <lineage>
        <taxon>Eukaryota</taxon>
        <taxon>Sar</taxon>
        <taxon>Stramenopiles</taxon>
        <taxon>Oomycota</taxon>
        <taxon>Peronosporomycetes</taxon>
        <taxon>Pythiales</taxon>
        <taxon>Pythiaceae</taxon>
        <taxon>Globisporangium</taxon>
    </lineage>
</organism>
<dbReference type="PANTHER" id="PTHR23020:SF41">
    <property type="entry name" value="AMINOGLYCOSIDE PHOSPHOTRANSFERASE DOMAIN-CONTAINING PROTEIN"/>
    <property type="match status" value="1"/>
</dbReference>
<dbReference type="SUPFAM" id="SSF56112">
    <property type="entry name" value="Protein kinase-like (PK-like)"/>
    <property type="match status" value="1"/>
</dbReference>
<evidence type="ECO:0000259" key="1">
    <source>
        <dbReference type="SMART" id="SM00587"/>
    </source>
</evidence>
<dbReference type="InParanoid" id="K3W7A3"/>
<dbReference type="Pfam" id="PF02958">
    <property type="entry name" value="EcKL"/>
    <property type="match status" value="1"/>
</dbReference>
<accession>K3W7A3</accession>
<dbReference type="OMA" id="AHFREVN"/>
<evidence type="ECO:0000313" key="3">
    <source>
        <dbReference type="Proteomes" id="UP000019132"/>
    </source>
</evidence>
<dbReference type="EnsemblProtists" id="PYU1_T000844">
    <property type="protein sequence ID" value="PYU1_T000844"/>
    <property type="gene ID" value="PYU1_G000844"/>
</dbReference>
<dbReference type="HOGENOM" id="CLU_712683_0_0_1"/>
<dbReference type="SMART" id="SM00587">
    <property type="entry name" value="CHK"/>
    <property type="match status" value="1"/>
</dbReference>
<keyword evidence="3" id="KW-1185">Reference proteome</keyword>
<dbReference type="AlphaFoldDB" id="K3W7A3"/>
<dbReference type="PANTHER" id="PTHR23020">
    <property type="entry name" value="UNCHARACTERIZED NUCLEAR HORMONE RECEPTOR-RELATED"/>
    <property type="match status" value="1"/>
</dbReference>